<name>A0A6M5YQI7_9BACT</name>
<accession>A0A6M5YQI7</accession>
<dbReference type="InterPro" id="IPR002762">
    <property type="entry name" value="CbiX-like"/>
</dbReference>
<dbReference type="Pfam" id="PF01903">
    <property type="entry name" value="CbiX"/>
    <property type="match status" value="1"/>
</dbReference>
<gene>
    <name evidence="3" type="ORF">FTUN_3234</name>
</gene>
<dbReference type="CDD" id="cd03416">
    <property type="entry name" value="CbiX_SirB_N"/>
    <property type="match status" value="1"/>
</dbReference>
<dbReference type="EC" id="4.99.1.3" evidence="3"/>
<dbReference type="Proteomes" id="UP000503447">
    <property type="component" value="Chromosome"/>
</dbReference>
<proteinExistence type="predicted"/>
<dbReference type="KEGG" id="ftj:FTUN_3234"/>
<sequence>MRTALLLIAHGSRRAEANADLEFVAAALRERGRHPVVKVSYLELAEPNIEGGGAQCVAAGAEEVILLPYFLSPGIHVAEDLTAARAALAAQFPRVRFVLAEPLGRHPLLIDVVEQRAREALG</sequence>
<dbReference type="GO" id="GO:0046872">
    <property type="term" value="F:metal ion binding"/>
    <property type="evidence" value="ECO:0007669"/>
    <property type="project" value="UniProtKB-KW"/>
</dbReference>
<evidence type="ECO:0000313" key="3">
    <source>
        <dbReference type="EMBL" id="QJW95680.1"/>
    </source>
</evidence>
<keyword evidence="4" id="KW-1185">Reference proteome</keyword>
<protein>
    <submittedName>
        <fullName evidence="3">Sirohydrochlorin cobaltochelatase</fullName>
        <ecNumber evidence="3">4.99.1.3</ecNumber>
    </submittedName>
</protein>
<keyword evidence="1" id="KW-0479">Metal-binding</keyword>
<dbReference type="GO" id="GO:0016852">
    <property type="term" value="F:sirohydrochlorin cobaltochelatase activity"/>
    <property type="evidence" value="ECO:0007669"/>
    <property type="project" value="UniProtKB-EC"/>
</dbReference>
<dbReference type="EMBL" id="CP053452">
    <property type="protein sequence ID" value="QJW95680.1"/>
    <property type="molecule type" value="Genomic_DNA"/>
</dbReference>
<evidence type="ECO:0000313" key="4">
    <source>
        <dbReference type="Proteomes" id="UP000503447"/>
    </source>
</evidence>
<dbReference type="RefSeq" id="WP_227254899.1">
    <property type="nucleotide sequence ID" value="NZ_CP053452.2"/>
</dbReference>
<dbReference type="AlphaFoldDB" id="A0A6M5YQI7"/>
<evidence type="ECO:0000256" key="1">
    <source>
        <dbReference type="ARBA" id="ARBA00022723"/>
    </source>
</evidence>
<dbReference type="InterPro" id="IPR050963">
    <property type="entry name" value="Sirohydro_Cobaltochel/CbiX"/>
</dbReference>
<keyword evidence="2 3" id="KW-0456">Lyase</keyword>
<dbReference type="Gene3D" id="3.40.50.1400">
    <property type="match status" value="1"/>
</dbReference>
<organism evidence="3 4">
    <name type="scientific">Frigoriglobus tundricola</name>
    <dbReference type="NCBI Taxonomy" id="2774151"/>
    <lineage>
        <taxon>Bacteria</taxon>
        <taxon>Pseudomonadati</taxon>
        <taxon>Planctomycetota</taxon>
        <taxon>Planctomycetia</taxon>
        <taxon>Gemmatales</taxon>
        <taxon>Gemmataceae</taxon>
        <taxon>Frigoriglobus</taxon>
    </lineage>
</organism>
<dbReference type="PANTHER" id="PTHR33542">
    <property type="entry name" value="SIROHYDROCHLORIN FERROCHELATASE, CHLOROPLASTIC"/>
    <property type="match status" value="1"/>
</dbReference>
<dbReference type="PANTHER" id="PTHR33542:SF3">
    <property type="entry name" value="SIROHYDROCHLORIN FERROCHELATASE, CHLOROPLASTIC"/>
    <property type="match status" value="1"/>
</dbReference>
<dbReference type="SUPFAM" id="SSF53800">
    <property type="entry name" value="Chelatase"/>
    <property type="match status" value="1"/>
</dbReference>
<evidence type="ECO:0000256" key="2">
    <source>
        <dbReference type="ARBA" id="ARBA00023239"/>
    </source>
</evidence>
<reference evidence="4" key="1">
    <citation type="submission" date="2020-05" db="EMBL/GenBank/DDBJ databases">
        <title>Frigoriglobus tundricola gen. nov., sp. nov., a psychrotolerant cellulolytic planctomycete of the family Gemmataceae with two divergent copies of 16S rRNA gene.</title>
        <authorList>
            <person name="Kulichevskaya I.S."/>
            <person name="Ivanova A.A."/>
            <person name="Naumoff D.G."/>
            <person name="Beletsky A.V."/>
            <person name="Rijpstra W.I.C."/>
            <person name="Sinninghe Damste J.S."/>
            <person name="Mardanov A.V."/>
            <person name="Ravin N.V."/>
            <person name="Dedysh S.N."/>
        </authorList>
    </citation>
    <scope>NUCLEOTIDE SEQUENCE [LARGE SCALE GENOMIC DNA]</scope>
    <source>
        <strain evidence="4">PL17</strain>
    </source>
</reference>